<keyword evidence="2" id="KW-1185">Reference proteome</keyword>
<accession>A0A2G9GNP8</accession>
<reference evidence="2" key="1">
    <citation type="journal article" date="2018" name="Gigascience">
        <title>Genome assembly of the Pink Ipe (Handroanthus impetiginosus, Bignoniaceae), a highly valued, ecologically keystone Neotropical timber forest tree.</title>
        <authorList>
            <person name="Silva-Junior O.B."/>
            <person name="Grattapaglia D."/>
            <person name="Novaes E."/>
            <person name="Collevatti R.G."/>
        </authorList>
    </citation>
    <scope>NUCLEOTIDE SEQUENCE [LARGE SCALE GENOMIC DNA]</scope>
    <source>
        <strain evidence="2">cv. UFG-1</strain>
    </source>
</reference>
<dbReference type="GO" id="GO:0032436">
    <property type="term" value="P:positive regulation of proteasomal ubiquitin-dependent protein catabolic process"/>
    <property type="evidence" value="ECO:0007669"/>
    <property type="project" value="TreeGrafter"/>
</dbReference>
<comment type="caution">
    <text evidence="1">The sequence shown here is derived from an EMBL/GenBank/DDBJ whole genome shotgun (WGS) entry which is preliminary data.</text>
</comment>
<protein>
    <submittedName>
        <fullName evidence="1">Uncharacterized protein</fullName>
    </submittedName>
</protein>
<dbReference type="Proteomes" id="UP000231279">
    <property type="component" value="Unassembled WGS sequence"/>
</dbReference>
<organism evidence="1 2">
    <name type="scientific">Handroanthus impetiginosus</name>
    <dbReference type="NCBI Taxonomy" id="429701"/>
    <lineage>
        <taxon>Eukaryota</taxon>
        <taxon>Viridiplantae</taxon>
        <taxon>Streptophyta</taxon>
        <taxon>Embryophyta</taxon>
        <taxon>Tracheophyta</taxon>
        <taxon>Spermatophyta</taxon>
        <taxon>Magnoliopsida</taxon>
        <taxon>eudicotyledons</taxon>
        <taxon>Gunneridae</taxon>
        <taxon>Pentapetalae</taxon>
        <taxon>asterids</taxon>
        <taxon>lamiids</taxon>
        <taxon>Lamiales</taxon>
        <taxon>Bignoniaceae</taxon>
        <taxon>Crescentiina</taxon>
        <taxon>Tabebuia alliance</taxon>
        <taxon>Handroanthus</taxon>
    </lineage>
</organism>
<proteinExistence type="predicted"/>
<dbReference type="AlphaFoldDB" id="A0A2G9GNP8"/>
<sequence length="60" mass="6885">MESVRRMQFHEFHEVLGGDEEYLFVSSVGIETGEPFRFYTSDSQAALSSCNKVSDNLRHL</sequence>
<dbReference type="PANTHER" id="PTHR14939:SF5">
    <property type="entry name" value="F-BOX ONLY PROTEIN 22"/>
    <property type="match status" value="1"/>
</dbReference>
<dbReference type="OrthoDB" id="509497at2759"/>
<evidence type="ECO:0000313" key="1">
    <source>
        <dbReference type="EMBL" id="PIN06931.1"/>
    </source>
</evidence>
<dbReference type="PANTHER" id="PTHR14939">
    <property type="entry name" value="F-BOX ONLY PROTEIN 22"/>
    <property type="match status" value="1"/>
</dbReference>
<name>A0A2G9GNP8_9LAMI</name>
<dbReference type="GO" id="GO:0000209">
    <property type="term" value="P:protein polyubiquitination"/>
    <property type="evidence" value="ECO:0007669"/>
    <property type="project" value="TreeGrafter"/>
</dbReference>
<dbReference type="EMBL" id="NKXS01004273">
    <property type="protein sequence ID" value="PIN06931.1"/>
    <property type="molecule type" value="Genomic_DNA"/>
</dbReference>
<gene>
    <name evidence="1" type="ORF">CDL12_20505</name>
</gene>
<evidence type="ECO:0000313" key="2">
    <source>
        <dbReference type="Proteomes" id="UP000231279"/>
    </source>
</evidence>